<organism evidence="1 2">
    <name type="scientific">Mycobacterium tuberculosis (strain CDC 1551 / Oshkosh)</name>
    <dbReference type="NCBI Taxonomy" id="83331"/>
    <lineage>
        <taxon>Bacteria</taxon>
        <taxon>Bacillati</taxon>
        <taxon>Actinomycetota</taxon>
        <taxon>Actinomycetes</taxon>
        <taxon>Mycobacteriales</taxon>
        <taxon>Mycobacteriaceae</taxon>
        <taxon>Mycobacterium</taxon>
        <taxon>Mycobacterium tuberculosis complex</taxon>
    </lineage>
</organism>
<protein>
    <submittedName>
        <fullName evidence="1">Uncharacterized protein</fullName>
    </submittedName>
</protein>
<proteinExistence type="predicted"/>
<reference evidence="1 2" key="1">
    <citation type="journal article" date="2002" name="J. Bacteriol.">
        <title>Whole-genome comparison of Mycobacterium tuberculosis clinical and laboratory strains.</title>
        <authorList>
            <person name="Fleischmann R.D."/>
            <person name="Alland D."/>
            <person name="Eisen J.A."/>
            <person name="Carpenter L."/>
            <person name="White O."/>
            <person name="Peterson J."/>
            <person name="DeBoy R."/>
            <person name="Dodson R."/>
            <person name="Gwinn M."/>
            <person name="Haft D."/>
            <person name="Hickey E."/>
            <person name="Kolonay J.F."/>
            <person name="Nelson W.C."/>
            <person name="Umayam L.A."/>
            <person name="Ermolaeva M."/>
            <person name="Salzberg S.L."/>
            <person name="Delcher A."/>
            <person name="Utterback T."/>
            <person name="Weidman J."/>
            <person name="Khouri H."/>
            <person name="Gill J."/>
            <person name="Mikula A."/>
            <person name="Bishai W."/>
            <person name="Jacobs Jr W.R.Jr."/>
            <person name="Venter J.C."/>
            <person name="Fraser C.M."/>
        </authorList>
    </citation>
    <scope>NUCLEOTIDE SEQUENCE [LARGE SCALE GENOMIC DNA]</scope>
    <source>
        <strain evidence="2">CDC 1551 / Oshkosh</strain>
    </source>
</reference>
<dbReference type="HOGENOM" id="CLU_2539002_0_0_11"/>
<dbReference type="AlphaFoldDB" id="Q8VK25"/>
<evidence type="ECO:0000313" key="2">
    <source>
        <dbReference type="Proteomes" id="UP000001020"/>
    </source>
</evidence>
<name>Q8VK25_MYCTO</name>
<dbReference type="KEGG" id="mtc:MT1432"/>
<dbReference type="Proteomes" id="UP000001020">
    <property type="component" value="Chromosome"/>
</dbReference>
<evidence type="ECO:0000313" key="1">
    <source>
        <dbReference type="EMBL" id="AAK45697.1"/>
    </source>
</evidence>
<gene>
    <name evidence="1" type="ordered locus">MT1432</name>
</gene>
<keyword evidence="2" id="KW-1185">Reference proteome</keyword>
<accession>Q8VK25</accession>
<dbReference type="EMBL" id="AE000516">
    <property type="protein sequence ID" value="AAK45697.1"/>
    <property type="molecule type" value="Genomic_DNA"/>
</dbReference>
<sequence>MDFGFPDLLNRSTTADDWWRQVASQLAVPGITRGWATYRACRAMVASTQPCQFSPTSPRCNPTRIIVAASAPNAGAQHHRTLP</sequence>